<organism evidence="2 3">
    <name type="scientific">Tenggerimyces flavus</name>
    <dbReference type="NCBI Taxonomy" id="1708749"/>
    <lineage>
        <taxon>Bacteria</taxon>
        <taxon>Bacillati</taxon>
        <taxon>Actinomycetota</taxon>
        <taxon>Actinomycetes</taxon>
        <taxon>Propionibacteriales</taxon>
        <taxon>Nocardioidaceae</taxon>
        <taxon>Tenggerimyces</taxon>
    </lineage>
</organism>
<accession>A0ABV7YFW5</accession>
<evidence type="ECO:0000313" key="2">
    <source>
        <dbReference type="EMBL" id="MFC3764053.1"/>
    </source>
</evidence>
<dbReference type="Gene3D" id="1.20.120.520">
    <property type="entry name" value="nmb1532 protein domain like"/>
    <property type="match status" value="1"/>
</dbReference>
<dbReference type="InterPro" id="IPR012312">
    <property type="entry name" value="Hemerythrin-like"/>
</dbReference>
<dbReference type="PROSITE" id="PS50017">
    <property type="entry name" value="DEATH_DOMAIN"/>
    <property type="match status" value="1"/>
</dbReference>
<protein>
    <submittedName>
        <fullName evidence="2">Hemerythrin domain-containing protein</fullName>
    </submittedName>
</protein>
<dbReference type="RefSeq" id="WP_205116112.1">
    <property type="nucleotide sequence ID" value="NZ_JAFBCM010000001.1"/>
</dbReference>
<comment type="caution">
    <text evidence="2">The sequence shown here is derived from an EMBL/GenBank/DDBJ whole genome shotgun (WGS) entry which is preliminary data.</text>
</comment>
<keyword evidence="3" id="KW-1185">Reference proteome</keyword>
<sequence>MTASMERTDTSDMIIVHRLFRREFRRAPRLILGVAEGDTERAEFIGSYLADIAAGLHHHHHAEDELLWPKLLERVSLQAELIHRMEGQHERLAVLLGRIDELLPVWRTRAEASVRDELADVIAQASGALDEHLGEEESEILPLVAEHLSPDEWEAIGKRAQEGIPKEGTKPFVALGALLDEASPTERRFMLAKLPLPLRVIYGLIGERIYRRAMTRLVGTAN</sequence>
<dbReference type="EMBL" id="JBHRZH010000022">
    <property type="protein sequence ID" value="MFC3764053.1"/>
    <property type="molecule type" value="Genomic_DNA"/>
</dbReference>
<feature type="domain" description="Death" evidence="1">
    <location>
        <begin position="68"/>
        <end position="122"/>
    </location>
</feature>
<gene>
    <name evidence="2" type="ORF">ACFOUW_24680</name>
</gene>
<name>A0ABV7YFW5_9ACTN</name>
<dbReference type="CDD" id="cd12108">
    <property type="entry name" value="Hr-like"/>
    <property type="match status" value="1"/>
</dbReference>
<dbReference type="Proteomes" id="UP001595699">
    <property type="component" value="Unassembled WGS sequence"/>
</dbReference>
<reference evidence="3" key="1">
    <citation type="journal article" date="2019" name="Int. J. Syst. Evol. Microbiol.">
        <title>The Global Catalogue of Microorganisms (GCM) 10K type strain sequencing project: providing services to taxonomists for standard genome sequencing and annotation.</title>
        <authorList>
            <consortium name="The Broad Institute Genomics Platform"/>
            <consortium name="The Broad Institute Genome Sequencing Center for Infectious Disease"/>
            <person name="Wu L."/>
            <person name="Ma J."/>
        </authorList>
    </citation>
    <scope>NUCLEOTIDE SEQUENCE [LARGE SCALE GENOMIC DNA]</scope>
    <source>
        <strain evidence="3">CGMCC 4.7241</strain>
    </source>
</reference>
<dbReference type="InterPro" id="IPR000488">
    <property type="entry name" value="Death_dom"/>
</dbReference>
<evidence type="ECO:0000259" key="1">
    <source>
        <dbReference type="PROSITE" id="PS50017"/>
    </source>
</evidence>
<evidence type="ECO:0000313" key="3">
    <source>
        <dbReference type="Proteomes" id="UP001595699"/>
    </source>
</evidence>
<dbReference type="Pfam" id="PF01814">
    <property type="entry name" value="Hemerythrin"/>
    <property type="match status" value="1"/>
</dbReference>
<proteinExistence type="predicted"/>